<dbReference type="RefSeq" id="WP_058357167.1">
    <property type="nucleotide sequence ID" value="NZ_CABKVG010000010.1"/>
</dbReference>
<dbReference type="InterPro" id="IPR005346">
    <property type="entry name" value="RnfH"/>
</dbReference>
<dbReference type="SUPFAM" id="SSF54285">
    <property type="entry name" value="MoaD/ThiS"/>
    <property type="match status" value="1"/>
</dbReference>
<evidence type="ECO:0000313" key="4">
    <source>
        <dbReference type="Proteomes" id="UP000832011"/>
    </source>
</evidence>
<dbReference type="PANTHER" id="PTHR37483:SF1">
    <property type="entry name" value="UPF0125 PROTEIN RATB"/>
    <property type="match status" value="1"/>
</dbReference>
<dbReference type="InterPro" id="IPR016155">
    <property type="entry name" value="Mopterin_synth/thiamin_S_b"/>
</dbReference>
<comment type="similarity">
    <text evidence="1 2">Belongs to the UPF0125 (RnfH) family.</text>
</comment>
<dbReference type="Proteomes" id="UP000832011">
    <property type="component" value="Chromosome"/>
</dbReference>
<reference evidence="3 4" key="1">
    <citation type="journal article" date="2022" name="Res Sq">
        <title>Evolution of multicellular longitudinally dividing oral cavity symbionts (Neisseriaceae).</title>
        <authorList>
            <person name="Nyongesa S."/>
            <person name="Weber P."/>
            <person name="Bernet E."/>
            <person name="Pullido F."/>
            <person name="Nieckarz M."/>
            <person name="Delaby M."/>
            <person name="Nieves C."/>
            <person name="Viehboeck T."/>
            <person name="Krause N."/>
            <person name="Rivera-Millot A."/>
            <person name="Nakamura A."/>
            <person name="Vischer N."/>
            <person name="VanNieuwenhze M."/>
            <person name="Brun Y."/>
            <person name="Cava F."/>
            <person name="Bulgheresi S."/>
            <person name="Veyrier F."/>
        </authorList>
    </citation>
    <scope>NUCLEOTIDE SEQUENCE [LARGE SCALE GENOMIC DNA]</scope>
    <source>
        <strain evidence="3 4">SN4</strain>
    </source>
</reference>
<dbReference type="Gene3D" id="3.10.20.280">
    <property type="entry name" value="RnfH-like"/>
    <property type="match status" value="1"/>
</dbReference>
<name>A0ABY4E2K4_9NEIS</name>
<organism evidence="3 4">
    <name type="scientific">Vitreoscilla massiliensis</name>
    <dbReference type="NCBI Taxonomy" id="1689272"/>
    <lineage>
        <taxon>Bacteria</taxon>
        <taxon>Pseudomonadati</taxon>
        <taxon>Pseudomonadota</taxon>
        <taxon>Betaproteobacteria</taxon>
        <taxon>Neisseriales</taxon>
        <taxon>Neisseriaceae</taxon>
        <taxon>Vitreoscilla</taxon>
    </lineage>
</organism>
<dbReference type="InterPro" id="IPR037021">
    <property type="entry name" value="RnfH_sf"/>
</dbReference>
<dbReference type="PANTHER" id="PTHR37483">
    <property type="entry name" value="UPF0125 PROTEIN RATB"/>
    <property type="match status" value="1"/>
</dbReference>
<dbReference type="EMBL" id="CP091511">
    <property type="protein sequence ID" value="UOO89479.1"/>
    <property type="molecule type" value="Genomic_DNA"/>
</dbReference>
<evidence type="ECO:0000256" key="2">
    <source>
        <dbReference type="HAMAP-Rule" id="MF_00460"/>
    </source>
</evidence>
<proteinExistence type="inferred from homology"/>
<evidence type="ECO:0000313" key="3">
    <source>
        <dbReference type="EMBL" id="UOO89479.1"/>
    </source>
</evidence>
<sequence>MANKIPVEVVYATKEQQYVVALEVDEGTTALQAAQLSGLYVEHPHTQDYPLGVYGKAVAADTVLEAHDRVELYRPLLIDPKENRRRRAAKNKENEA</sequence>
<keyword evidence="4" id="KW-1185">Reference proteome</keyword>
<dbReference type="NCBIfam" id="NF002490">
    <property type="entry name" value="PRK01777.1"/>
    <property type="match status" value="1"/>
</dbReference>
<gene>
    <name evidence="3" type="ORF">LVJ82_00415</name>
</gene>
<evidence type="ECO:0000256" key="1">
    <source>
        <dbReference type="ARBA" id="ARBA00010645"/>
    </source>
</evidence>
<dbReference type="Pfam" id="PF03658">
    <property type="entry name" value="Ub-RnfH"/>
    <property type="match status" value="1"/>
</dbReference>
<protein>
    <recommendedName>
        <fullName evidence="2">UPF0125 protein LVJ82_00415</fullName>
    </recommendedName>
</protein>
<dbReference type="HAMAP" id="MF_00460">
    <property type="entry name" value="UPF0125_RnfH"/>
    <property type="match status" value="1"/>
</dbReference>
<accession>A0ABY4E2K4</accession>